<keyword evidence="2" id="KW-1185">Reference proteome</keyword>
<sequence>MRNRIRRLNFFSRASLLTNKILPFKSSKLKDKTLDPAMLSEGARTFRASCILAQSTLACDATDFIISSILSRDFKNRSNHSTMYYSAYESIDSDTGWCPIQYTFDSTCSAYFTAESSSSVSDVGAHNPCIPIPDSTELYLDDWIRRFPANYLSVSHRHQPQQQAREFETSANDDDYASSNNGPSLTRHDADEIGRVHSAADGYRYVLVPDATAPSVAHLSSMSSISLQAHRVFETALADEDHMVCFGIGRRARYYIALVMRSIGKSVVSAINSSLRAVGLVGSKVRHILLCSILCFVVYASGPPV</sequence>
<dbReference type="EMBL" id="MU971354">
    <property type="protein sequence ID" value="KAK9238637.1"/>
    <property type="molecule type" value="Genomic_DNA"/>
</dbReference>
<gene>
    <name evidence="1" type="ORF">V1525DRAFT_400599</name>
</gene>
<accession>A0ACC3T416</accession>
<comment type="caution">
    <text evidence="1">The sequence shown here is derived from an EMBL/GenBank/DDBJ whole genome shotgun (WGS) entry which is preliminary data.</text>
</comment>
<protein>
    <submittedName>
        <fullName evidence="1">Uncharacterized protein</fullName>
    </submittedName>
</protein>
<dbReference type="Proteomes" id="UP001433508">
    <property type="component" value="Unassembled WGS sequence"/>
</dbReference>
<reference evidence="2" key="1">
    <citation type="journal article" date="2024" name="Front. Bioeng. Biotechnol.">
        <title>Genome-scale model development and genomic sequencing of the oleaginous clade Lipomyces.</title>
        <authorList>
            <person name="Czajka J.J."/>
            <person name="Han Y."/>
            <person name="Kim J."/>
            <person name="Mondo S.J."/>
            <person name="Hofstad B.A."/>
            <person name="Robles A."/>
            <person name="Haridas S."/>
            <person name="Riley R."/>
            <person name="LaButti K."/>
            <person name="Pangilinan J."/>
            <person name="Andreopoulos W."/>
            <person name="Lipzen A."/>
            <person name="Yan J."/>
            <person name="Wang M."/>
            <person name="Ng V."/>
            <person name="Grigoriev I.V."/>
            <person name="Spatafora J.W."/>
            <person name="Magnuson J.K."/>
            <person name="Baker S.E."/>
            <person name="Pomraning K.R."/>
        </authorList>
    </citation>
    <scope>NUCLEOTIDE SEQUENCE [LARGE SCALE GENOMIC DNA]</scope>
    <source>
        <strain evidence="2">CBS 7786</strain>
    </source>
</reference>
<name>A0ACC3T416_LIPKO</name>
<proteinExistence type="predicted"/>
<evidence type="ECO:0000313" key="1">
    <source>
        <dbReference type="EMBL" id="KAK9238637.1"/>
    </source>
</evidence>
<organism evidence="1 2">
    <name type="scientific">Lipomyces kononenkoae</name>
    <name type="common">Yeast</name>
    <dbReference type="NCBI Taxonomy" id="34357"/>
    <lineage>
        <taxon>Eukaryota</taxon>
        <taxon>Fungi</taxon>
        <taxon>Dikarya</taxon>
        <taxon>Ascomycota</taxon>
        <taxon>Saccharomycotina</taxon>
        <taxon>Lipomycetes</taxon>
        <taxon>Lipomycetales</taxon>
        <taxon>Lipomycetaceae</taxon>
        <taxon>Lipomyces</taxon>
    </lineage>
</organism>
<evidence type="ECO:0000313" key="2">
    <source>
        <dbReference type="Proteomes" id="UP001433508"/>
    </source>
</evidence>